<dbReference type="PANTHER" id="PTHR13966:SF5">
    <property type="entry name" value="ENDONUCLEASE G, MITOCHONDRIAL"/>
    <property type="match status" value="1"/>
</dbReference>
<keyword evidence="5 8" id="KW-0255">Endonuclease</keyword>
<dbReference type="Gene3D" id="3.40.570.10">
    <property type="entry name" value="Extracellular Endonuclease, subunit A"/>
    <property type="match status" value="1"/>
</dbReference>
<evidence type="ECO:0000256" key="6">
    <source>
        <dbReference type="ARBA" id="ARBA00022801"/>
    </source>
</evidence>
<name>A0ABR2VKJ5_9FUNG</name>
<evidence type="ECO:0000259" key="10">
    <source>
        <dbReference type="SMART" id="SM00892"/>
    </source>
</evidence>
<comment type="cofactor">
    <cofactor evidence="1 8">
        <name>Mg(2+)</name>
        <dbReference type="ChEBI" id="CHEBI:18420"/>
    </cofactor>
</comment>
<dbReference type="PROSITE" id="PS01070">
    <property type="entry name" value="NUCLEASE_NON_SPEC"/>
    <property type="match status" value="1"/>
</dbReference>
<organism evidence="11 12">
    <name type="scientific">Basidiobolus ranarum</name>
    <dbReference type="NCBI Taxonomy" id="34480"/>
    <lineage>
        <taxon>Eukaryota</taxon>
        <taxon>Fungi</taxon>
        <taxon>Fungi incertae sedis</taxon>
        <taxon>Zoopagomycota</taxon>
        <taxon>Entomophthoromycotina</taxon>
        <taxon>Basidiobolomycetes</taxon>
        <taxon>Basidiobolales</taxon>
        <taxon>Basidiobolaceae</taxon>
        <taxon>Basidiobolus</taxon>
    </lineage>
</organism>
<comment type="similarity">
    <text evidence="2 8">Belongs to the DNA/RNA non-specific endonuclease family.</text>
</comment>
<evidence type="ECO:0000256" key="1">
    <source>
        <dbReference type="ARBA" id="ARBA00001946"/>
    </source>
</evidence>
<evidence type="ECO:0000256" key="7">
    <source>
        <dbReference type="ARBA" id="ARBA00022842"/>
    </source>
</evidence>
<dbReference type="EC" id="3.1.30.-" evidence="8"/>
<evidence type="ECO:0000256" key="3">
    <source>
        <dbReference type="ARBA" id="ARBA00022722"/>
    </source>
</evidence>
<dbReference type="InterPro" id="IPR044929">
    <property type="entry name" value="DNA/RNA_non-sp_Endonuclease_sf"/>
</dbReference>
<evidence type="ECO:0000259" key="9">
    <source>
        <dbReference type="SMART" id="SM00477"/>
    </source>
</evidence>
<evidence type="ECO:0000256" key="8">
    <source>
        <dbReference type="RuleBase" id="RU366055"/>
    </source>
</evidence>
<dbReference type="InterPro" id="IPR018524">
    <property type="entry name" value="DNA/RNA_endonuclease_AS"/>
</dbReference>
<dbReference type="Pfam" id="PF01223">
    <property type="entry name" value="Endonuclease_NS"/>
    <property type="match status" value="1"/>
</dbReference>
<dbReference type="SMART" id="SM00892">
    <property type="entry name" value="Endonuclease_NS"/>
    <property type="match status" value="1"/>
</dbReference>
<evidence type="ECO:0000256" key="2">
    <source>
        <dbReference type="ARBA" id="ARBA00010052"/>
    </source>
</evidence>
<dbReference type="InterPro" id="IPR020821">
    <property type="entry name" value="ENPP1-3/EXOG-like_nuc-like"/>
</dbReference>
<dbReference type="SMART" id="SM00477">
    <property type="entry name" value="NUC"/>
    <property type="match status" value="1"/>
</dbReference>
<comment type="caution">
    <text evidence="11">The sequence shown here is derived from an EMBL/GenBank/DDBJ whole genome shotgun (WGS) entry which is preliminary data.</text>
</comment>
<sequence length="334" mass="37518">MPARNIALFAGGAVVGAIGLAVYNKTQHQLVSPVVSGPPVQQPLGVPAPSAPRPQVPTLPPNNIEIGKQIMKFGFPGPISDIKYRRSYVASYNRQLRNPNWVAEHITVESLKRNEKEGVDRSKSTFKEDTSLPEMYRAKLSDYFRSGYDRGHMVPAADAKNSQQGMDDTFYMTNISPQVGQGFNRDYWAHLENFARELTKSFSDVYVITGPLYLPHYDESERKWYVKYEMIGNPPNVAVPTHFYKIILGVKNQQQHALGAFVLPNAPIPDDTPLEQFVVPVEALEKSSGLTFFEFLDKPNTPQLCDTVQCKIVPNAFYQRQKALQKNNQTVIEG</sequence>
<dbReference type="SUPFAM" id="SSF54060">
    <property type="entry name" value="His-Me finger endonucleases"/>
    <property type="match status" value="1"/>
</dbReference>
<dbReference type="InterPro" id="IPR044925">
    <property type="entry name" value="His-Me_finger_sf"/>
</dbReference>
<evidence type="ECO:0000256" key="5">
    <source>
        <dbReference type="ARBA" id="ARBA00022759"/>
    </source>
</evidence>
<keyword evidence="4 8" id="KW-0479">Metal-binding</keyword>
<accession>A0ABR2VKJ5</accession>
<dbReference type="EMBL" id="JASJQH010010719">
    <property type="protein sequence ID" value="KAK9670783.1"/>
    <property type="molecule type" value="Genomic_DNA"/>
</dbReference>
<dbReference type="InterPro" id="IPR040255">
    <property type="entry name" value="Non-specific_endonuclease"/>
</dbReference>
<evidence type="ECO:0000313" key="12">
    <source>
        <dbReference type="Proteomes" id="UP001479436"/>
    </source>
</evidence>
<keyword evidence="7" id="KW-0460">Magnesium</keyword>
<dbReference type="InterPro" id="IPR001604">
    <property type="entry name" value="Endo_G_ENPP1-like_dom"/>
</dbReference>
<evidence type="ECO:0000256" key="4">
    <source>
        <dbReference type="ARBA" id="ARBA00022723"/>
    </source>
</evidence>
<reference evidence="11 12" key="1">
    <citation type="submission" date="2023-04" db="EMBL/GenBank/DDBJ databases">
        <title>Genome of Basidiobolus ranarum AG-B5.</title>
        <authorList>
            <person name="Stajich J.E."/>
            <person name="Carter-House D."/>
            <person name="Gryganskyi A."/>
        </authorList>
    </citation>
    <scope>NUCLEOTIDE SEQUENCE [LARGE SCALE GENOMIC DNA]</scope>
    <source>
        <strain evidence="11 12">AG-B5</strain>
    </source>
</reference>
<feature type="domain" description="DNA/RNA non-specific endonuclease/pyrophosphatase/phosphodiesterase" evidence="10">
    <location>
        <begin position="84"/>
        <end position="299"/>
    </location>
</feature>
<keyword evidence="6 8" id="KW-0378">Hydrolase</keyword>
<protein>
    <recommendedName>
        <fullName evidence="8">Endonuclease</fullName>
        <ecNumber evidence="8">3.1.30.-</ecNumber>
    </recommendedName>
</protein>
<keyword evidence="3 8" id="KW-0540">Nuclease</keyword>
<keyword evidence="12" id="KW-1185">Reference proteome</keyword>
<dbReference type="Proteomes" id="UP001479436">
    <property type="component" value="Unassembled WGS sequence"/>
</dbReference>
<feature type="domain" description="ENPP1-3/EXOG-like endonuclease/phosphodiesterase" evidence="9">
    <location>
        <begin position="85"/>
        <end position="299"/>
    </location>
</feature>
<proteinExistence type="inferred from homology"/>
<dbReference type="CDD" id="cd00091">
    <property type="entry name" value="NUC"/>
    <property type="match status" value="1"/>
</dbReference>
<gene>
    <name evidence="11" type="primary">NUC1</name>
    <name evidence="11" type="ORF">K7432_017481</name>
</gene>
<evidence type="ECO:0000313" key="11">
    <source>
        <dbReference type="EMBL" id="KAK9670783.1"/>
    </source>
</evidence>
<dbReference type="PANTHER" id="PTHR13966">
    <property type="entry name" value="ENDONUCLEASE RELATED"/>
    <property type="match status" value="1"/>
</dbReference>